<dbReference type="EMBL" id="FTOT01000004">
    <property type="protein sequence ID" value="SIT00572.1"/>
    <property type="molecule type" value="Genomic_DNA"/>
</dbReference>
<feature type="chain" id="PRO_5012839953" description="Tetratricopeptide repeat-containing protein" evidence="1">
    <location>
        <begin position="35"/>
        <end position="480"/>
    </location>
</feature>
<keyword evidence="1" id="KW-0732">Signal</keyword>
<gene>
    <name evidence="2" type="ORF">SAMN05421774_10460</name>
</gene>
<dbReference type="STRING" id="1086013.SAMN05421774_10460"/>
<organism evidence="2 3">
    <name type="scientific">Gemmobacter megaterium</name>
    <dbReference type="NCBI Taxonomy" id="1086013"/>
    <lineage>
        <taxon>Bacteria</taxon>
        <taxon>Pseudomonadati</taxon>
        <taxon>Pseudomonadota</taxon>
        <taxon>Alphaproteobacteria</taxon>
        <taxon>Rhodobacterales</taxon>
        <taxon>Paracoccaceae</taxon>
        <taxon>Gemmobacter</taxon>
    </lineage>
</organism>
<accession>A0A1N7NQK3</accession>
<evidence type="ECO:0008006" key="4">
    <source>
        <dbReference type="Google" id="ProtNLM"/>
    </source>
</evidence>
<reference evidence="2 3" key="1">
    <citation type="submission" date="2017-01" db="EMBL/GenBank/DDBJ databases">
        <authorList>
            <person name="Mah S.A."/>
            <person name="Swanson W.J."/>
            <person name="Moy G.W."/>
            <person name="Vacquier V.D."/>
        </authorList>
    </citation>
    <scope>NUCLEOTIDE SEQUENCE [LARGE SCALE GENOMIC DNA]</scope>
    <source>
        <strain evidence="2 3">DSM 26375</strain>
    </source>
</reference>
<evidence type="ECO:0000313" key="2">
    <source>
        <dbReference type="EMBL" id="SIT00572.1"/>
    </source>
</evidence>
<proteinExistence type="predicted"/>
<dbReference type="AlphaFoldDB" id="A0A1N7NQK3"/>
<keyword evidence="3" id="KW-1185">Reference proteome</keyword>
<dbReference type="Proteomes" id="UP000186141">
    <property type="component" value="Unassembled WGS sequence"/>
</dbReference>
<protein>
    <recommendedName>
        <fullName evidence="4">Tetratricopeptide repeat-containing protein</fullName>
    </recommendedName>
</protein>
<feature type="signal peptide" evidence="1">
    <location>
        <begin position="1"/>
        <end position="34"/>
    </location>
</feature>
<evidence type="ECO:0000313" key="3">
    <source>
        <dbReference type="Proteomes" id="UP000186141"/>
    </source>
</evidence>
<name>A0A1N7NQK3_9RHOB</name>
<evidence type="ECO:0000256" key="1">
    <source>
        <dbReference type="SAM" id="SignalP"/>
    </source>
</evidence>
<sequence>MRTGRRGPVPLTLSGLRRAALAGMIGLLASSVAAQTVSISAEEARAGLRQAMADGRLDVAEPLAQAILRRTPQDYAAHAALSQIALQRGDVVLADRAARQAVAHARSPRDRFEAALLRARVTEQADGPLAGVAAMYWTRRAAELAPHPAYRSAAVGELQRIRGEARLQLNLGVSVSPSSNVNNGSRETYIELPGWGGLAWLLSPQSRALSGWVAEATVSGRYRLAESPVSARYVRFAAQQRKVRLSGASRRLLDDWRAWQVAAGNAPPPDPDYDFAAVEAGVQQIMVLGKGQAAFGATLGHNWFGGRDLSDYLRLDAQLEQAVAPGVMLFGTAQAERQWRKGAADPVVDTLTLQAGAVRHLESGARLRLSLGARHTEAASLDTRHKALMGRIGWEPATPMAGVRIETSLGIEGRRYDPSMLAPQGRRDLRLDAGVSVTFQKLDYMGFAPMVDLRASRNASNVKLYDGRDLGIAFGIRSVF</sequence>